<feature type="site" description="Cleavage; by autolysis" evidence="7">
    <location>
        <begin position="183"/>
        <end position="184"/>
    </location>
</feature>
<evidence type="ECO:0000313" key="8">
    <source>
        <dbReference type="EMBL" id="OFV67810.1"/>
    </source>
</evidence>
<feature type="binding site" evidence="7">
    <location>
        <position position="173"/>
    </location>
    <ligand>
        <name>substrate</name>
    </ligand>
</feature>
<keyword evidence="9" id="KW-1185">Reference proteome</keyword>
<dbReference type="GO" id="GO:0006526">
    <property type="term" value="P:L-arginine biosynthetic process"/>
    <property type="evidence" value="ECO:0007669"/>
    <property type="project" value="UniProtKB-UniRule"/>
</dbReference>
<feature type="binding site" evidence="7">
    <location>
        <position position="263"/>
    </location>
    <ligand>
        <name>substrate</name>
    </ligand>
</feature>
<dbReference type="GO" id="GO:0004042">
    <property type="term" value="F:L-glutamate N-acetyltransferase activity"/>
    <property type="evidence" value="ECO:0007669"/>
    <property type="project" value="TreeGrafter"/>
</dbReference>
<dbReference type="EC" id="2.3.1.35" evidence="7"/>
<keyword evidence="5 7" id="KW-0068">Autocatalytic cleavage</keyword>
<dbReference type="STRING" id="1838285.SCAL_001185"/>
<dbReference type="Proteomes" id="UP000186940">
    <property type="component" value="Unassembled WGS sequence"/>
</dbReference>
<comment type="subcellular location">
    <subcellularLocation>
        <location evidence="1 7">Cytoplasm</location>
    </subcellularLocation>
</comment>
<keyword evidence="7" id="KW-0028">Amino-acid biosynthesis</keyword>
<dbReference type="NCBIfam" id="TIGR00120">
    <property type="entry name" value="ArgJ"/>
    <property type="match status" value="1"/>
</dbReference>
<dbReference type="PANTHER" id="PTHR23100">
    <property type="entry name" value="ARGININE BIOSYNTHESIS BIFUNCTIONAL PROTEIN ARGJ"/>
    <property type="match status" value="1"/>
</dbReference>
<feature type="binding site" evidence="7">
    <location>
        <position position="388"/>
    </location>
    <ligand>
        <name>substrate</name>
    </ligand>
</feature>
<evidence type="ECO:0000256" key="3">
    <source>
        <dbReference type="ARBA" id="ARBA00022490"/>
    </source>
</evidence>
<reference evidence="8" key="1">
    <citation type="submission" date="2016-05" db="EMBL/GenBank/DDBJ databases">
        <title>Microbial consortia oxidize butane by reversing methanogenesis.</title>
        <authorList>
            <person name="Laso-Perez R."/>
            <person name="Richter M."/>
            <person name="Wegener G."/>
            <person name="Musat F."/>
        </authorList>
    </citation>
    <scope>NUCLEOTIDE SEQUENCE [LARGE SCALE GENOMIC DNA]</scope>
    <source>
        <strain evidence="8">BOX2</strain>
    </source>
</reference>
<dbReference type="InterPro" id="IPR002813">
    <property type="entry name" value="Arg_biosynth_ArgJ"/>
</dbReference>
<feature type="chain" id="PRO_5044352833" description="Glutamate N-acetyltransferase beta chain" evidence="7">
    <location>
        <begin position="184"/>
        <end position="393"/>
    </location>
</feature>
<feature type="site" description="Involved in the stabilization of negative charge on the oxyanion by the formation of the oxyanion hole" evidence="7">
    <location>
        <position position="110"/>
    </location>
</feature>
<keyword evidence="4 7" id="KW-0808">Transferase</keyword>
<dbReference type="InterPro" id="IPR042195">
    <property type="entry name" value="ArgJ_beta_C"/>
</dbReference>
<dbReference type="PATRIC" id="fig|1838285.3.peg.1204"/>
<keyword evidence="7" id="KW-0055">Arginine biosynthesis</keyword>
<keyword evidence="6 7" id="KW-0012">Acyltransferase</keyword>
<dbReference type="UniPathway" id="UPA00068">
    <property type="reaction ID" value="UER00106"/>
</dbReference>
<comment type="pathway">
    <text evidence="7">Amino-acid biosynthesis; L-arginine biosynthesis; L-ornithine and N-acetyl-L-glutamate from L-glutamate and N(2)-acetyl-L-ornithine (cyclic): step 1/1.</text>
</comment>
<comment type="function">
    <text evidence="7">Catalyzes the transfer of the acetyl group from N(2)-acetylornithine to glutamate, forming N-acetylglutamate and L-ornithine.</text>
</comment>
<feature type="active site" description="Nucleophile" evidence="7">
    <location>
        <position position="184"/>
    </location>
</feature>
<dbReference type="PANTHER" id="PTHR23100:SF0">
    <property type="entry name" value="ARGININE BIOSYNTHESIS BIFUNCTIONAL PROTEIN ARGJ, MITOCHONDRIAL"/>
    <property type="match status" value="1"/>
</dbReference>
<evidence type="ECO:0000256" key="4">
    <source>
        <dbReference type="ARBA" id="ARBA00022679"/>
    </source>
</evidence>
<evidence type="ECO:0000313" key="9">
    <source>
        <dbReference type="Proteomes" id="UP000186940"/>
    </source>
</evidence>
<dbReference type="GO" id="GO:0005737">
    <property type="term" value="C:cytoplasm"/>
    <property type="evidence" value="ECO:0007669"/>
    <property type="project" value="UniProtKB-SubCell"/>
</dbReference>
<comment type="catalytic activity">
    <reaction evidence="7">
        <text>N(2)-acetyl-L-ornithine + L-glutamate = N-acetyl-L-glutamate + L-ornithine</text>
        <dbReference type="Rhea" id="RHEA:15349"/>
        <dbReference type="ChEBI" id="CHEBI:29985"/>
        <dbReference type="ChEBI" id="CHEBI:44337"/>
        <dbReference type="ChEBI" id="CHEBI:46911"/>
        <dbReference type="ChEBI" id="CHEBI:57805"/>
        <dbReference type="EC" id="2.3.1.35"/>
    </reaction>
</comment>
<sequence length="393" mass="41467">MQINSINGGITAVEGVKAAGIKKGKYGLALISGGGTAACVYTKNSFKSGSLLVTNEHIARSGICNAVIINSGCANAFTGDEGIRDAEKICKMVAQHLKISPETVLIASTGVIGVRLDMDLILSEFNLIKDKLNSSPDASRMVAEAIMTTDTHPKEVAVEIRGSNGFVIGGVAKGSGMIAPDMATMLAFIYTDAALDHKTLQDALREAVNHSFNMTVVDGDMSTNDMVLLVSTGRRSNVAITEFQAALSHVCESLAKMIAADGEGATKLIEVMVRGAVTKEDATMAVKTILRSPLVKTAIFGGDPNWGRIASAIGYSGACVQEDKLSIELAGGGLTASVLYQGKARNEMDVASRIFDENEIQILVDIGLGDEEAKGWGCDLSYEYVRINAEYTT</sequence>
<dbReference type="Gene3D" id="3.60.70.12">
    <property type="entry name" value="L-amino peptidase D-ALA esterase/amidase"/>
    <property type="match status" value="1"/>
</dbReference>
<feature type="binding site" evidence="7">
    <location>
        <position position="393"/>
    </location>
    <ligand>
        <name>substrate</name>
    </ligand>
</feature>
<proteinExistence type="inferred from homology"/>
<evidence type="ECO:0000256" key="2">
    <source>
        <dbReference type="ARBA" id="ARBA00006774"/>
    </source>
</evidence>
<gene>
    <name evidence="7" type="primary">argJ</name>
    <name evidence="8" type="ORF">SCAL_001185</name>
</gene>
<feature type="site" description="Involved in the stabilization of negative charge on the oxyanion by the formation of the oxyanion hole" evidence="7">
    <location>
        <position position="109"/>
    </location>
</feature>
<feature type="binding site" evidence="7">
    <location>
        <position position="148"/>
    </location>
    <ligand>
        <name>substrate</name>
    </ligand>
</feature>
<dbReference type="Pfam" id="PF01960">
    <property type="entry name" value="ArgJ"/>
    <property type="match status" value="1"/>
</dbReference>
<evidence type="ECO:0000256" key="6">
    <source>
        <dbReference type="ARBA" id="ARBA00023315"/>
    </source>
</evidence>
<accession>A0A1F2P8X1</accession>
<feature type="binding site" evidence="7">
    <location>
        <position position="184"/>
    </location>
    <ligand>
        <name>substrate</name>
    </ligand>
</feature>
<protein>
    <recommendedName>
        <fullName evidence="7">Glutamate N-acetyltransferase</fullName>
        <ecNumber evidence="7">2.3.1.35</ecNumber>
    </recommendedName>
    <alternativeName>
        <fullName evidence="7">Ornithine acetyltransferase</fullName>
        <shortName evidence="7">OATase</shortName>
    </alternativeName>
    <alternativeName>
        <fullName evidence="7">Ornithine transacetylase</fullName>
    </alternativeName>
    <component>
        <recommendedName>
            <fullName evidence="7">Glutamate N-acetyltransferase alpha chain</fullName>
        </recommendedName>
    </component>
    <component>
        <recommendedName>
            <fullName evidence="7">Glutamate N-acetyltransferase beta chain</fullName>
        </recommendedName>
    </component>
</protein>
<dbReference type="NCBIfam" id="NF003802">
    <property type="entry name" value="PRK05388.1"/>
    <property type="match status" value="1"/>
</dbReference>
<evidence type="ECO:0000256" key="1">
    <source>
        <dbReference type="ARBA" id="ARBA00004496"/>
    </source>
</evidence>
<evidence type="ECO:0000256" key="5">
    <source>
        <dbReference type="ARBA" id="ARBA00022813"/>
    </source>
</evidence>
<dbReference type="HAMAP" id="MF_01106">
    <property type="entry name" value="ArgJ"/>
    <property type="match status" value="1"/>
</dbReference>
<feature type="chain" id="PRO_5044352832" description="Glutamate N-acetyltransferase alpha chain" evidence="7">
    <location>
        <begin position="1"/>
        <end position="183"/>
    </location>
</feature>
<dbReference type="FunFam" id="3.10.20.340:FF:000003">
    <property type="entry name" value="Arginine biosynthesis bifunctional protein ArgJ"/>
    <property type="match status" value="1"/>
</dbReference>
<evidence type="ECO:0000256" key="7">
    <source>
        <dbReference type="HAMAP-Rule" id="MF_01106"/>
    </source>
</evidence>
<comment type="caution">
    <text evidence="8">The sequence shown here is derived from an EMBL/GenBank/DDBJ whole genome shotgun (WGS) entry which is preliminary data.</text>
</comment>
<dbReference type="SUPFAM" id="SSF56266">
    <property type="entry name" value="DmpA/ArgJ-like"/>
    <property type="match status" value="1"/>
</dbReference>
<comment type="subunit">
    <text evidence="7">Heterotetramer of two alpha and two beta chains.</text>
</comment>
<dbReference type="GO" id="GO:0006592">
    <property type="term" value="P:ornithine biosynthetic process"/>
    <property type="evidence" value="ECO:0007669"/>
    <property type="project" value="TreeGrafter"/>
</dbReference>
<dbReference type="EMBL" id="LYOS01000003">
    <property type="protein sequence ID" value="OFV67810.1"/>
    <property type="molecule type" value="Genomic_DNA"/>
</dbReference>
<comment type="similarity">
    <text evidence="2 7">Belongs to the ArgJ family.</text>
</comment>
<dbReference type="InterPro" id="IPR016117">
    <property type="entry name" value="ArgJ-like_dom_sf"/>
</dbReference>
<dbReference type="GO" id="GO:0004358">
    <property type="term" value="F:L-glutamate N-acetyltransferase activity, acting on acetyl-L-ornithine as donor"/>
    <property type="evidence" value="ECO:0007669"/>
    <property type="project" value="UniProtKB-UniRule"/>
</dbReference>
<organism evidence="8 9">
    <name type="scientific">Candidatus Syntropharchaeum caldarium</name>
    <dbReference type="NCBI Taxonomy" id="1838285"/>
    <lineage>
        <taxon>Archaea</taxon>
        <taxon>Methanobacteriati</taxon>
        <taxon>Methanobacteriota</taxon>
        <taxon>Stenosarchaea group</taxon>
        <taxon>Methanomicrobia</taxon>
        <taxon>Methanosarcinales</taxon>
        <taxon>ANME-2 cluster</taxon>
        <taxon>Candidatus Syntropharchaeum</taxon>
    </lineage>
</organism>
<keyword evidence="3 7" id="KW-0963">Cytoplasm</keyword>
<dbReference type="CDD" id="cd02152">
    <property type="entry name" value="OAT"/>
    <property type="match status" value="1"/>
</dbReference>
<name>A0A1F2P8X1_9EURY</name>
<dbReference type="AlphaFoldDB" id="A0A1F2P8X1"/>
<dbReference type="Gene3D" id="3.10.20.340">
    <property type="entry name" value="ArgJ beta chain, C-terminal domain"/>
    <property type="match status" value="1"/>
</dbReference>